<organism evidence="1">
    <name type="scientific">Candidatus Tenderia electrophaga</name>
    <dbReference type="NCBI Taxonomy" id="1748243"/>
    <lineage>
        <taxon>Bacteria</taxon>
        <taxon>Pseudomonadati</taxon>
        <taxon>Pseudomonadota</taxon>
        <taxon>Gammaproteobacteria</taxon>
        <taxon>Candidatus Tenderiales</taxon>
        <taxon>Candidatus Tenderiaceae</taxon>
        <taxon>Candidatus Tenderia</taxon>
    </lineage>
</organism>
<dbReference type="Proteomes" id="UP000885832">
    <property type="component" value="Unassembled WGS sequence"/>
</dbReference>
<feature type="non-terminal residue" evidence="1">
    <location>
        <position position="51"/>
    </location>
</feature>
<protein>
    <submittedName>
        <fullName evidence="1">3-deoxy-7-phosphoheptulonate synthase</fullName>
    </submittedName>
</protein>
<reference evidence="1" key="1">
    <citation type="journal article" date="2020" name="mSystems">
        <title>Genome- and Community-Level Interaction Insights into Carbon Utilization and Element Cycling Functions of Hydrothermarchaeota in Hydrothermal Sediment.</title>
        <authorList>
            <person name="Zhou Z."/>
            <person name="Liu Y."/>
            <person name="Xu W."/>
            <person name="Pan J."/>
            <person name="Luo Z.H."/>
            <person name="Li M."/>
        </authorList>
    </citation>
    <scope>NUCLEOTIDE SEQUENCE [LARGE SCALE GENOMIC DNA]</scope>
    <source>
        <strain evidence="1">HyVt-505</strain>
    </source>
</reference>
<comment type="caution">
    <text evidence="1">The sequence shown here is derived from an EMBL/GenBank/DDBJ whole genome shotgun (WGS) entry which is preliminary data.</text>
</comment>
<sequence length="51" mass="5615">MIVILEPGIDKSGADYTAVMDYLTNQPGIQVRVHEESGVHQVLTELYLVGD</sequence>
<gene>
    <name evidence="1" type="ORF">ENJ65_00860</name>
</gene>
<proteinExistence type="predicted"/>
<evidence type="ECO:0000313" key="1">
    <source>
        <dbReference type="EMBL" id="HHJ80164.1"/>
    </source>
</evidence>
<dbReference type="EMBL" id="DRNF01000059">
    <property type="protein sequence ID" value="HHJ80164.1"/>
    <property type="molecule type" value="Genomic_DNA"/>
</dbReference>
<accession>A0A832J5L6</accession>
<dbReference type="AlphaFoldDB" id="A0A832J5L6"/>
<name>A0A832J5L6_9GAMM</name>